<reference evidence="3" key="1">
    <citation type="submission" date="2022-11" db="UniProtKB">
        <authorList>
            <consortium name="WormBaseParasite"/>
        </authorList>
    </citation>
    <scope>IDENTIFICATION</scope>
</reference>
<organism evidence="2 3">
    <name type="scientific">Romanomermis culicivorax</name>
    <name type="common">Nematode worm</name>
    <dbReference type="NCBI Taxonomy" id="13658"/>
    <lineage>
        <taxon>Eukaryota</taxon>
        <taxon>Metazoa</taxon>
        <taxon>Ecdysozoa</taxon>
        <taxon>Nematoda</taxon>
        <taxon>Enoplea</taxon>
        <taxon>Dorylaimia</taxon>
        <taxon>Mermithida</taxon>
        <taxon>Mermithoidea</taxon>
        <taxon>Mermithidae</taxon>
        <taxon>Romanomermis</taxon>
    </lineage>
</organism>
<evidence type="ECO:0000313" key="3">
    <source>
        <dbReference type="WBParaSite" id="nRc.2.0.1.t21648-RA"/>
    </source>
</evidence>
<dbReference type="Pfam" id="PF14497">
    <property type="entry name" value="GST_C_3"/>
    <property type="match status" value="1"/>
</dbReference>
<dbReference type="GO" id="GO:0004364">
    <property type="term" value="F:glutathione transferase activity"/>
    <property type="evidence" value="ECO:0007669"/>
    <property type="project" value="TreeGrafter"/>
</dbReference>
<evidence type="ECO:0000259" key="1">
    <source>
        <dbReference type="PROSITE" id="PS50405"/>
    </source>
</evidence>
<dbReference type="CDD" id="cd03192">
    <property type="entry name" value="GST_C_Sigma_like"/>
    <property type="match status" value="1"/>
</dbReference>
<sequence length="123" mass="14144">MLVDGLGDQSPHISSYAMAIMRGDTKEAGELWKDYQNDHVTPFLDMFEKFLTENGGKYFVGDRLTWADLLIGEFIDRFVLFNNKNDSILAGHKKLAQHTKLIHELPNIKKYVANRPQTLTLYL</sequence>
<dbReference type="WBParaSite" id="nRc.2.0.1.t21648-RA">
    <property type="protein sequence ID" value="nRc.2.0.1.t21648-RA"/>
    <property type="gene ID" value="nRc.2.0.1.g21648"/>
</dbReference>
<dbReference type="InterPro" id="IPR050213">
    <property type="entry name" value="GST_superfamily"/>
</dbReference>
<dbReference type="PANTHER" id="PTHR11571">
    <property type="entry name" value="GLUTATHIONE S-TRANSFERASE"/>
    <property type="match status" value="1"/>
</dbReference>
<dbReference type="GO" id="GO:0006749">
    <property type="term" value="P:glutathione metabolic process"/>
    <property type="evidence" value="ECO:0007669"/>
    <property type="project" value="TreeGrafter"/>
</dbReference>
<protein>
    <submittedName>
        <fullName evidence="3">GST C-terminal domain-containing protein</fullName>
    </submittedName>
</protein>
<feature type="domain" description="GST C-terminal" evidence="1">
    <location>
        <begin position="1"/>
        <end position="120"/>
    </location>
</feature>
<dbReference type="AlphaFoldDB" id="A0A915J7C7"/>
<dbReference type="InterPro" id="IPR010987">
    <property type="entry name" value="Glutathione-S-Trfase_C-like"/>
</dbReference>
<dbReference type="PROSITE" id="PS50405">
    <property type="entry name" value="GST_CTER"/>
    <property type="match status" value="1"/>
</dbReference>
<accession>A0A915J7C7</accession>
<proteinExistence type="predicted"/>
<dbReference type="InterPro" id="IPR036282">
    <property type="entry name" value="Glutathione-S-Trfase_C_sf"/>
</dbReference>
<dbReference type="SUPFAM" id="SSF47616">
    <property type="entry name" value="GST C-terminal domain-like"/>
    <property type="match status" value="1"/>
</dbReference>
<dbReference type="InterPro" id="IPR004046">
    <property type="entry name" value="GST_C"/>
</dbReference>
<dbReference type="Gene3D" id="1.20.1050.10">
    <property type="match status" value="1"/>
</dbReference>
<name>A0A915J7C7_ROMCU</name>
<keyword evidence="2" id="KW-1185">Reference proteome</keyword>
<dbReference type="OMA" id="HISSYAM"/>
<evidence type="ECO:0000313" key="2">
    <source>
        <dbReference type="Proteomes" id="UP000887565"/>
    </source>
</evidence>
<dbReference type="Proteomes" id="UP000887565">
    <property type="component" value="Unplaced"/>
</dbReference>